<accession>A0A8E7AXE3</accession>
<protein>
    <submittedName>
        <fullName evidence="3">Glucose 1-dehydrogenase</fullName>
        <ecNumber evidence="3">1.1.1.47</ecNumber>
    </submittedName>
</protein>
<evidence type="ECO:0000256" key="1">
    <source>
        <dbReference type="ARBA" id="ARBA00006484"/>
    </source>
</evidence>
<dbReference type="PANTHER" id="PTHR42879">
    <property type="entry name" value="3-OXOACYL-(ACYL-CARRIER-PROTEIN) REDUCTASE"/>
    <property type="match status" value="1"/>
</dbReference>
<dbReference type="AlphaFoldDB" id="A0A8E7AXE3"/>
<sequence length="248" mass="27048">MVRLLLNKNAVLTGCSHGIGKATLRLFAEHGANIWACARKPSDDFENMVHELSDAYGVEIWPVYFDLTNYSDLKEAVKTISSSKRKVDILLNNAGITYNALFMMSSLSMMREVFEVNFFSHLVLTQYIAKIMMRQKSGSIINISSSAGIDGNPGRSVYGASKAAIICATKSMAAELGEFGIRVNSIAPGITQTRMLSSMTEKVITETLENTALKRLGTPEDIGHTALFLASDMSSYLTGQVIRVDGGM</sequence>
<reference evidence="3 4" key="1">
    <citation type="submission" date="2021-05" db="EMBL/GenBank/DDBJ databases">
        <title>A novel Methanospirillum isolate from a pyrite-forming mixed culture.</title>
        <authorList>
            <person name="Bunk B."/>
            <person name="Sproer C."/>
            <person name="Spring S."/>
            <person name="Pester M."/>
        </authorList>
    </citation>
    <scope>NUCLEOTIDE SEQUENCE [LARGE SCALE GENOMIC DNA]</scope>
    <source>
        <strain evidence="3 4">J.3.6.1-F.2.7.3</strain>
    </source>
</reference>
<dbReference type="SUPFAM" id="SSF51735">
    <property type="entry name" value="NAD(P)-binding Rossmann-fold domains"/>
    <property type="match status" value="1"/>
</dbReference>
<dbReference type="EC" id="1.1.1.47" evidence="3"/>
<dbReference type="PRINTS" id="PR00081">
    <property type="entry name" value="GDHRDH"/>
</dbReference>
<dbReference type="FunFam" id="3.40.50.720:FF:000173">
    <property type="entry name" value="3-oxoacyl-[acyl-carrier protein] reductase"/>
    <property type="match status" value="1"/>
</dbReference>
<dbReference type="EMBL" id="CP075546">
    <property type="protein sequence ID" value="QVV89135.1"/>
    <property type="molecule type" value="Genomic_DNA"/>
</dbReference>
<evidence type="ECO:0000256" key="2">
    <source>
        <dbReference type="ARBA" id="ARBA00023002"/>
    </source>
</evidence>
<dbReference type="GeneID" id="65095709"/>
<dbReference type="PRINTS" id="PR00080">
    <property type="entry name" value="SDRFAMILY"/>
</dbReference>
<dbReference type="InterPro" id="IPR002347">
    <property type="entry name" value="SDR_fam"/>
</dbReference>
<dbReference type="InterPro" id="IPR036291">
    <property type="entry name" value="NAD(P)-bd_dom_sf"/>
</dbReference>
<comment type="similarity">
    <text evidence="1">Belongs to the short-chain dehydrogenases/reductases (SDR) family.</text>
</comment>
<name>A0A8E7AXE3_9EURY</name>
<proteinExistence type="inferred from homology"/>
<dbReference type="PANTHER" id="PTHR42879:SF2">
    <property type="entry name" value="3-OXOACYL-[ACYL-CARRIER-PROTEIN] REDUCTASE FABG"/>
    <property type="match status" value="1"/>
</dbReference>
<dbReference type="Pfam" id="PF13561">
    <property type="entry name" value="adh_short_C2"/>
    <property type="match status" value="1"/>
</dbReference>
<evidence type="ECO:0000313" key="3">
    <source>
        <dbReference type="EMBL" id="QVV89135.1"/>
    </source>
</evidence>
<dbReference type="GO" id="GO:0047936">
    <property type="term" value="F:glucose 1-dehydrogenase [NAD(P)+] activity"/>
    <property type="evidence" value="ECO:0007669"/>
    <property type="project" value="UniProtKB-EC"/>
</dbReference>
<dbReference type="KEGG" id="mrtj:KHC33_00955"/>
<gene>
    <name evidence="3" type="ORF">KHC33_00955</name>
</gene>
<dbReference type="RefSeq" id="WP_214419936.1">
    <property type="nucleotide sequence ID" value="NZ_CP075546.1"/>
</dbReference>
<dbReference type="NCBIfam" id="NF005559">
    <property type="entry name" value="PRK07231.1"/>
    <property type="match status" value="1"/>
</dbReference>
<organism evidence="3 4">
    <name type="scientific">Methanospirillum purgamenti</name>
    <dbReference type="NCBI Taxonomy" id="2834276"/>
    <lineage>
        <taxon>Archaea</taxon>
        <taxon>Methanobacteriati</taxon>
        <taxon>Methanobacteriota</taxon>
        <taxon>Stenosarchaea group</taxon>
        <taxon>Methanomicrobia</taxon>
        <taxon>Methanomicrobiales</taxon>
        <taxon>Methanospirillaceae</taxon>
        <taxon>Methanospirillum</taxon>
    </lineage>
</organism>
<keyword evidence="4" id="KW-1185">Reference proteome</keyword>
<dbReference type="Gene3D" id="3.40.50.720">
    <property type="entry name" value="NAD(P)-binding Rossmann-like Domain"/>
    <property type="match status" value="1"/>
</dbReference>
<keyword evidence="2 3" id="KW-0560">Oxidoreductase</keyword>
<evidence type="ECO:0000313" key="4">
    <source>
        <dbReference type="Proteomes" id="UP000680656"/>
    </source>
</evidence>
<dbReference type="Proteomes" id="UP000680656">
    <property type="component" value="Chromosome"/>
</dbReference>
<dbReference type="InterPro" id="IPR050259">
    <property type="entry name" value="SDR"/>
</dbReference>